<dbReference type="Pfam" id="PF09380">
    <property type="entry name" value="FERM_C"/>
    <property type="match status" value="1"/>
</dbReference>
<dbReference type="GO" id="GO:0005085">
    <property type="term" value="F:guanyl-nucleotide exchange factor activity"/>
    <property type="evidence" value="ECO:0007669"/>
    <property type="project" value="TreeGrafter"/>
</dbReference>
<dbReference type="Proteomes" id="UP001208570">
    <property type="component" value="Unassembled WGS sequence"/>
</dbReference>
<feature type="compositionally biased region" description="Polar residues" evidence="1">
    <location>
        <begin position="207"/>
        <end position="235"/>
    </location>
</feature>
<feature type="region of interest" description="Disordered" evidence="1">
    <location>
        <begin position="1246"/>
        <end position="1277"/>
    </location>
</feature>
<keyword evidence="4" id="KW-1185">Reference proteome</keyword>
<feature type="compositionally biased region" description="Pro residues" evidence="1">
    <location>
        <begin position="898"/>
        <end position="910"/>
    </location>
</feature>
<dbReference type="InterPro" id="IPR011993">
    <property type="entry name" value="PH-like_dom_sf"/>
</dbReference>
<dbReference type="InterPro" id="IPR051835">
    <property type="entry name" value="RAC1-GEF"/>
</dbReference>
<feature type="compositionally biased region" description="Acidic residues" evidence="1">
    <location>
        <begin position="1252"/>
        <end position="1261"/>
    </location>
</feature>
<organism evidence="3 4">
    <name type="scientific">Paralvinella palmiformis</name>
    <dbReference type="NCBI Taxonomy" id="53620"/>
    <lineage>
        <taxon>Eukaryota</taxon>
        <taxon>Metazoa</taxon>
        <taxon>Spiralia</taxon>
        <taxon>Lophotrochozoa</taxon>
        <taxon>Annelida</taxon>
        <taxon>Polychaeta</taxon>
        <taxon>Sedentaria</taxon>
        <taxon>Canalipalpata</taxon>
        <taxon>Terebellida</taxon>
        <taxon>Terebelliformia</taxon>
        <taxon>Alvinellidae</taxon>
        <taxon>Paralvinella</taxon>
    </lineage>
</organism>
<feature type="compositionally biased region" description="Acidic residues" evidence="1">
    <location>
        <begin position="911"/>
        <end position="922"/>
    </location>
</feature>
<feature type="region of interest" description="Disordered" evidence="1">
    <location>
        <begin position="599"/>
        <end position="652"/>
    </location>
</feature>
<dbReference type="PROSITE" id="PS50057">
    <property type="entry name" value="FERM_3"/>
    <property type="match status" value="1"/>
</dbReference>
<feature type="compositionally biased region" description="Acidic residues" evidence="1">
    <location>
        <begin position="817"/>
        <end position="840"/>
    </location>
</feature>
<feature type="region of interest" description="Disordered" evidence="1">
    <location>
        <begin position="315"/>
        <end position="367"/>
    </location>
</feature>
<dbReference type="Pfam" id="PF00373">
    <property type="entry name" value="FERM_M"/>
    <property type="match status" value="1"/>
</dbReference>
<feature type="compositionally biased region" description="Basic and acidic residues" evidence="1">
    <location>
        <begin position="618"/>
        <end position="629"/>
    </location>
</feature>
<name>A0AAD9J9L7_9ANNE</name>
<dbReference type="InterPro" id="IPR014352">
    <property type="entry name" value="FERM/acyl-CoA-bd_prot_sf"/>
</dbReference>
<dbReference type="InterPro" id="IPR041788">
    <property type="entry name" value="FARP1/FARP2/FRMD7_FERM_C"/>
</dbReference>
<gene>
    <name evidence="3" type="ORF">LSH36_482g02055</name>
</gene>
<protein>
    <recommendedName>
        <fullName evidence="2">FERM domain-containing protein</fullName>
    </recommendedName>
</protein>
<dbReference type="EMBL" id="JAODUP010000482">
    <property type="protein sequence ID" value="KAK2148799.1"/>
    <property type="molecule type" value="Genomic_DNA"/>
</dbReference>
<feature type="compositionally biased region" description="Basic and acidic residues" evidence="1">
    <location>
        <begin position="689"/>
        <end position="728"/>
    </location>
</feature>
<reference evidence="3" key="1">
    <citation type="journal article" date="2023" name="Mol. Biol. Evol.">
        <title>Third-Generation Sequencing Reveals the Adaptive Role of the Epigenome in Three Deep-Sea Polychaetes.</title>
        <authorList>
            <person name="Perez M."/>
            <person name="Aroh O."/>
            <person name="Sun Y."/>
            <person name="Lan Y."/>
            <person name="Juniper S.K."/>
            <person name="Young C.R."/>
            <person name="Angers B."/>
            <person name="Qian P.Y."/>
        </authorList>
    </citation>
    <scope>NUCLEOTIDE SEQUENCE</scope>
    <source>
        <strain evidence="3">P08H-3</strain>
    </source>
</reference>
<feature type="compositionally biased region" description="Low complexity" evidence="1">
    <location>
        <begin position="988"/>
        <end position="999"/>
    </location>
</feature>
<proteinExistence type="predicted"/>
<feature type="compositionally biased region" description="Low complexity" evidence="1">
    <location>
        <begin position="947"/>
        <end position="956"/>
    </location>
</feature>
<dbReference type="SUPFAM" id="SSF50729">
    <property type="entry name" value="PH domain-like"/>
    <property type="match status" value="1"/>
</dbReference>
<sequence length="1512" mass="167937">MNQVYSELGDFLEDEYLDHTYLTQLKLLPQQNDNLLIKIMDHHREHVGQTPEQADFNLLDTARKVELYGIRMHPAKLAVAHMGVLVFQNYTKINTFSWAKIRKLSFKRKKFLIKLHPEGYGYYKDTVEFYFDSRNECKNFWKKCIEHHAFFRCHVVKKVPRNKTRVVSRGSSFRTTSLRTVSSTRSAIATPKTGTLNSRDIHFGRDANQNPSTSSGSHTIDMSRSNENMMDSTQAEVHDESFNSMSRRSRGSPRRDRSYDRSLNRSLERAHERAQNHYQMSPPMPPRRDDYQRQMEVDKGREDFNYSYYQITYDGQGTRDYPHGMGEQNANDNDEAERDFDNVSHDSYPLTESRDSLEGELDAPSGPLEGEVVAKLRSELEFRQREGSMEVAPGESEERYLEEGKGVPQSPDVVGESQQGLVGYKINSDLKLTNDECPLLGDEDLHVISVKPLESKDGKKQVEIQIVQKVETTHIVEKVERMNVLQHDGSLDNTFKSKATADESLELVRVEFESETDVLNNEKSNLEDAVVPPKGTSEEEETLDDKRELQNGDVKQEAVEKEQVKHAATNGADLNEEIPYYLHKRVVPPKSGDLVQLIRSRGRSPSPRRPQVVIPQTKEQEKAQLDKIKSGFTEPLSASHGVPLSPQSKSPGLKRAFDYVVYSKLPPPDSFSSVDDSLSPSLEKEIIAHIKSKIDSPSDADYHKQYPISDPEKEPERKKPKEEDHLEESMILVESFDADVILKRQCSSEMLDQDDESDSDQEEMTCLREPDVDEDINRLLSECGQDSRSISSVSDHDVFDDGDGGHGEDDVQKGANDENDDDVDDYDDDADDDDDDDDDDAPIKERVLPPGEELQKPPLLPRPPIEFDEREEDEYLMSARKSSNGKMKVGDDKFQDLPSPPPPPPPPPPVPEDDSSSLDDGDSPPPPPTICEIEDSEDENTTPFHPPALLAPNLSSPDEELTRMSPDMLSSAGGLDIPAICIRAATPIDSPASDDSPSANIATASRVEPTTGDDLSAGEEGSLRESSPEFETEPLTVELHIDEDRLMHDLAVEEALELGRVALSEGETEESALQRVGAALAEKALREALIQASLIDELRNPRTTCIMEVSDSSGSLDGDVLDHHQLPPSNNVDYFSDSDADVEHPVSEDHTDAMDILRESARVHPFEVLRPGDEKKVMFTENDTSSEEEVSCEESPKELTTDVVLDEGSVQSHDISPDDNVHYDVELERGELLEALAEEARRKSFCLPLSGEDTDNGEDTDPSTPEQDISPEQSTHCEDDLELDKLTRALAEEAQEKPFTSGPLVLAENISSSSYSSSLSSNVVIHREDANDKSAFTDQSIRSRPPPPILPKPKVDKRILGTIDGSATELLLSSSDQPQVGHGLSGTGVGKHRKDPDEFPYLADTPAADSIGPDAVTTQEESPGCSGSFPPPPPLISALQPSNLDGLSDSSESDGDVVRDDVEDDLDALERLDAAGMVRSSSEDDVDLPPPDGTDSDTSTMTALQRADDQPS</sequence>
<dbReference type="Gene3D" id="2.30.29.30">
    <property type="entry name" value="Pleckstrin-homology domain (PH domain)/Phosphotyrosine-binding domain (PTB)"/>
    <property type="match status" value="1"/>
</dbReference>
<feature type="region of interest" description="Disordered" evidence="1">
    <location>
        <begin position="747"/>
        <end position="973"/>
    </location>
</feature>
<feature type="compositionally biased region" description="Acidic residues" evidence="1">
    <location>
        <begin position="1451"/>
        <end position="1467"/>
    </location>
</feature>
<feature type="region of interest" description="Disordered" evidence="1">
    <location>
        <begin position="521"/>
        <end position="570"/>
    </location>
</feature>
<evidence type="ECO:0000313" key="3">
    <source>
        <dbReference type="EMBL" id="KAK2148799.1"/>
    </source>
</evidence>
<dbReference type="InterPro" id="IPR000299">
    <property type="entry name" value="FERM_domain"/>
</dbReference>
<evidence type="ECO:0000256" key="1">
    <source>
        <dbReference type="SAM" id="MobiDB-lite"/>
    </source>
</evidence>
<feature type="compositionally biased region" description="Basic and acidic residues" evidence="1">
    <location>
        <begin position="794"/>
        <end position="816"/>
    </location>
</feature>
<dbReference type="InterPro" id="IPR018980">
    <property type="entry name" value="FERM_PH-like_C"/>
</dbReference>
<dbReference type="CDD" id="cd13193">
    <property type="entry name" value="FERM_C_FARP1-like"/>
    <property type="match status" value="1"/>
</dbReference>
<dbReference type="PANTHER" id="PTHR45858:SF5">
    <property type="entry name" value="MOESIN_EZRIN_RADIXIN HOMOLOG 1"/>
    <property type="match status" value="1"/>
</dbReference>
<evidence type="ECO:0000313" key="4">
    <source>
        <dbReference type="Proteomes" id="UP001208570"/>
    </source>
</evidence>
<comment type="caution">
    <text evidence="3">The sequence shown here is derived from an EMBL/GenBank/DDBJ whole genome shotgun (WGS) entry which is preliminary data.</text>
</comment>
<dbReference type="InterPro" id="IPR019748">
    <property type="entry name" value="FERM_central"/>
</dbReference>
<feature type="compositionally biased region" description="Polar residues" evidence="1">
    <location>
        <begin position="1262"/>
        <end position="1274"/>
    </location>
</feature>
<feature type="domain" description="FERM" evidence="2">
    <location>
        <begin position="1"/>
        <end position="155"/>
    </location>
</feature>
<dbReference type="SMART" id="SM01196">
    <property type="entry name" value="FERM_C"/>
    <property type="match status" value="1"/>
</dbReference>
<dbReference type="Gene3D" id="1.20.80.10">
    <property type="match status" value="1"/>
</dbReference>
<feature type="compositionally biased region" description="Basic and acidic residues" evidence="1">
    <location>
        <begin position="544"/>
        <end position="565"/>
    </location>
</feature>
<feature type="region of interest" description="Disordered" evidence="1">
    <location>
        <begin position="689"/>
        <end position="731"/>
    </location>
</feature>
<dbReference type="InterPro" id="IPR035963">
    <property type="entry name" value="FERM_2"/>
</dbReference>
<evidence type="ECO:0000259" key="2">
    <source>
        <dbReference type="PROSITE" id="PS50057"/>
    </source>
</evidence>
<feature type="compositionally biased region" description="Acidic residues" evidence="1">
    <location>
        <begin position="866"/>
        <end position="875"/>
    </location>
</feature>
<feature type="compositionally biased region" description="Basic and acidic residues" evidence="1">
    <location>
        <begin position="253"/>
        <end position="275"/>
    </location>
</feature>
<feature type="region of interest" description="Disordered" evidence="1">
    <location>
        <begin position="184"/>
        <end position="290"/>
    </location>
</feature>
<feature type="compositionally biased region" description="Low complexity" evidence="1">
    <location>
        <begin position="1436"/>
        <end position="1450"/>
    </location>
</feature>
<dbReference type="SUPFAM" id="SSF47031">
    <property type="entry name" value="Second domain of FERM"/>
    <property type="match status" value="1"/>
</dbReference>
<feature type="region of interest" description="Disordered" evidence="1">
    <location>
        <begin position="988"/>
        <end position="1032"/>
    </location>
</feature>
<dbReference type="FunFam" id="2.30.29.30:FF:000002">
    <property type="entry name" value="Band 4.1-like protein 5 isoform 1"/>
    <property type="match status" value="1"/>
</dbReference>
<feature type="region of interest" description="Disordered" evidence="1">
    <location>
        <begin position="1332"/>
        <end position="1355"/>
    </location>
</feature>
<accession>A0AAD9J9L7</accession>
<feature type="region of interest" description="Disordered" evidence="1">
    <location>
        <begin position="1371"/>
        <end position="1512"/>
    </location>
</feature>
<dbReference type="PANTHER" id="PTHR45858">
    <property type="entry name" value="FERM DOMAIN CONTAINING PROTEIN"/>
    <property type="match status" value="1"/>
</dbReference>
<feature type="compositionally biased region" description="Acidic residues" evidence="1">
    <location>
        <begin position="751"/>
        <end position="763"/>
    </location>
</feature>